<dbReference type="Pfam" id="PF11769">
    <property type="entry name" value="DUF3313"/>
    <property type="match status" value="1"/>
</dbReference>
<evidence type="ECO:0000313" key="4">
    <source>
        <dbReference type="Proteomes" id="UP000539957"/>
    </source>
</evidence>
<evidence type="ECO:0000256" key="1">
    <source>
        <dbReference type="SAM" id="MobiDB-lite"/>
    </source>
</evidence>
<dbReference type="AlphaFoldDB" id="A0A7W7IM32"/>
<proteinExistence type="predicted"/>
<comment type="caution">
    <text evidence="3">The sequence shown here is derived from an EMBL/GenBank/DDBJ whole genome shotgun (WGS) entry which is preliminary data.</text>
</comment>
<keyword evidence="4" id="KW-1185">Reference proteome</keyword>
<gene>
    <name evidence="3" type="ORF">HNP32_000588</name>
</gene>
<sequence>MTTTTRTVALVLGLGLGAAACATAPEPTSGYLSSYEGLETRSDTVRASVRQRRDEALAQSVERVHIERAELTADAAPALSAEDWALVLGEMDRQVCYELSERFTILDAPTPGAARVRLAATRISPTGQAGSAASAVASYFIPGPIGLRAPGTTGGLAAEAEMLDPDGRQVAAIVWARNATVVGTDNPSLSRVGDAHQLAEVFGDMVGDAFAPADRKPRAIADPDPCARFGPRIRPEGFVVRAITGLYQPEVSGGKKQDEPAPPTNDQP</sequence>
<reference evidence="3 4" key="1">
    <citation type="submission" date="2020-08" db="EMBL/GenBank/DDBJ databases">
        <title>Functional genomics of gut bacteria from endangered species of beetles.</title>
        <authorList>
            <person name="Carlos-Shanley C."/>
        </authorList>
    </citation>
    <scope>NUCLEOTIDE SEQUENCE [LARGE SCALE GENOMIC DNA]</scope>
    <source>
        <strain evidence="3 4">S00123</strain>
    </source>
</reference>
<dbReference type="EMBL" id="JACHKY010000001">
    <property type="protein sequence ID" value="MBB4796874.1"/>
    <property type="molecule type" value="Genomic_DNA"/>
</dbReference>
<dbReference type="PROSITE" id="PS51257">
    <property type="entry name" value="PROKAR_LIPOPROTEIN"/>
    <property type="match status" value="1"/>
</dbReference>
<feature type="region of interest" description="Disordered" evidence="1">
    <location>
        <begin position="249"/>
        <end position="268"/>
    </location>
</feature>
<organism evidence="3 4">
    <name type="scientific">Brevundimonas bullata</name>
    <dbReference type="NCBI Taxonomy" id="13160"/>
    <lineage>
        <taxon>Bacteria</taxon>
        <taxon>Pseudomonadati</taxon>
        <taxon>Pseudomonadota</taxon>
        <taxon>Alphaproteobacteria</taxon>
        <taxon>Caulobacterales</taxon>
        <taxon>Caulobacteraceae</taxon>
        <taxon>Brevundimonas</taxon>
    </lineage>
</organism>
<name>A0A7W7IM32_9CAUL</name>
<keyword evidence="2" id="KW-0732">Signal</keyword>
<feature type="signal peptide" evidence="2">
    <location>
        <begin position="1"/>
        <end position="24"/>
    </location>
</feature>
<evidence type="ECO:0000256" key="2">
    <source>
        <dbReference type="SAM" id="SignalP"/>
    </source>
</evidence>
<dbReference type="Proteomes" id="UP000539957">
    <property type="component" value="Unassembled WGS sequence"/>
</dbReference>
<dbReference type="InterPro" id="IPR021747">
    <property type="entry name" value="DUF3313"/>
</dbReference>
<protein>
    <recommendedName>
        <fullName evidence="5">DUF3313 domain-containing protein</fullName>
    </recommendedName>
</protein>
<accession>A0A7W7IM32</accession>
<dbReference type="RefSeq" id="WP_184266889.1">
    <property type="nucleotide sequence ID" value="NZ_JACHKY010000001.1"/>
</dbReference>
<feature type="chain" id="PRO_5030903265" description="DUF3313 domain-containing protein" evidence="2">
    <location>
        <begin position="25"/>
        <end position="268"/>
    </location>
</feature>
<evidence type="ECO:0000313" key="3">
    <source>
        <dbReference type="EMBL" id="MBB4796874.1"/>
    </source>
</evidence>
<evidence type="ECO:0008006" key="5">
    <source>
        <dbReference type="Google" id="ProtNLM"/>
    </source>
</evidence>